<dbReference type="AlphaFoldDB" id="A0A2P6U4V0"/>
<gene>
    <name evidence="1" type="ORF">C2E21_0049</name>
</gene>
<accession>A0A2P6U4V0</accession>
<keyword evidence="2" id="KW-1185">Reference proteome</keyword>
<dbReference type="Proteomes" id="UP000239899">
    <property type="component" value="Unassembled WGS sequence"/>
</dbReference>
<comment type="caution">
    <text evidence="1">The sequence shown here is derived from an EMBL/GenBank/DDBJ whole genome shotgun (WGS) entry which is preliminary data.</text>
</comment>
<evidence type="ECO:0000313" key="1">
    <source>
        <dbReference type="EMBL" id="PRW61341.1"/>
    </source>
</evidence>
<protein>
    <submittedName>
        <fullName evidence="1">ABC transporter</fullName>
    </submittedName>
</protein>
<evidence type="ECO:0000313" key="2">
    <source>
        <dbReference type="Proteomes" id="UP000239899"/>
    </source>
</evidence>
<reference evidence="1 2" key="1">
    <citation type="journal article" date="2018" name="Plant J.">
        <title>Genome sequences of Chlorella sorokiniana UTEX 1602 and Micractinium conductrix SAG 241.80: implications to maltose excretion by a green alga.</title>
        <authorList>
            <person name="Arriola M.B."/>
            <person name="Velmurugan N."/>
            <person name="Zhang Y."/>
            <person name="Plunkett M.H."/>
            <person name="Hondzo H."/>
            <person name="Barney B.M."/>
        </authorList>
    </citation>
    <scope>NUCLEOTIDE SEQUENCE [LARGE SCALE GENOMIC DNA]</scope>
    <source>
        <strain evidence="2">UTEX 1602</strain>
    </source>
</reference>
<organism evidence="1 2">
    <name type="scientific">Chlorella sorokiniana</name>
    <name type="common">Freshwater green alga</name>
    <dbReference type="NCBI Taxonomy" id="3076"/>
    <lineage>
        <taxon>Eukaryota</taxon>
        <taxon>Viridiplantae</taxon>
        <taxon>Chlorophyta</taxon>
        <taxon>core chlorophytes</taxon>
        <taxon>Trebouxiophyceae</taxon>
        <taxon>Chlorellales</taxon>
        <taxon>Chlorellaceae</taxon>
        <taxon>Chlorella clade</taxon>
        <taxon>Chlorella</taxon>
    </lineage>
</organism>
<sequence length="278" mass="29786">MSWSIIAAMKEAKHKVRCMVCGSRQQRSDMCSAGAFTWAAYATTTEGALNPLSLRNEHRPRPPASPSEFGLLTYSLVGYERPTQMNQQRLLLAALLTFVCATSAAAAARCRPGLIGAGCNTCVSDAACVAMTKVDTAWCFNTTAFMPETKKKSYACDTVGTPFQNSITHVWVDCAVEVNMCTFHFAMSGYPITCSALSCKFKGSAVSCEGASMCDCDETCPTVDGVSLGFLLRDLKAKAAFECEESWAGPTLCTLDIPGLTPDGGFQSYCAAAECRLH</sequence>
<proteinExistence type="predicted"/>
<name>A0A2P6U4V0_CHLSO</name>
<dbReference type="EMBL" id="LHPG02000001">
    <property type="protein sequence ID" value="PRW61341.1"/>
    <property type="molecule type" value="Genomic_DNA"/>
</dbReference>
<dbReference type="OrthoDB" id="508181at2759"/>